<dbReference type="OrthoDB" id="9807740at2"/>
<keyword evidence="9" id="KW-1185">Reference proteome</keyword>
<sequence>MLIDAIIEDGRWEAIDLEGLSERACRAALSHLGLDANQFEVALLACDDARIATLNTEFRDKPVPTNVLSWPSEERGVQIDGDTPALPGPGLLGMADELGDIAIAWETCAREAAEEGKTMHDHVTHLAVHGLLHLLGYDHVRDKDATLMESLETEILGKLGIADPYT</sequence>
<keyword evidence="2 7" id="KW-0540">Nuclease</keyword>
<dbReference type="RefSeq" id="WP_106608494.1">
    <property type="nucleotide sequence ID" value="NZ_PYGJ01000005.1"/>
</dbReference>
<keyword evidence="6 7" id="KW-0862">Zinc</keyword>
<dbReference type="PANTHER" id="PTHR46986">
    <property type="entry name" value="ENDORIBONUCLEASE YBEY, CHLOROPLASTIC"/>
    <property type="match status" value="1"/>
</dbReference>
<comment type="subcellular location">
    <subcellularLocation>
        <location evidence="7">Cytoplasm</location>
    </subcellularLocation>
</comment>
<evidence type="ECO:0000256" key="2">
    <source>
        <dbReference type="ARBA" id="ARBA00022722"/>
    </source>
</evidence>
<comment type="function">
    <text evidence="7">Single strand-specific metallo-endoribonuclease involved in late-stage 70S ribosome quality control and in maturation of the 3' terminus of the 16S rRNA.</text>
</comment>
<evidence type="ECO:0000256" key="6">
    <source>
        <dbReference type="ARBA" id="ARBA00022833"/>
    </source>
</evidence>
<keyword evidence="7" id="KW-0698">rRNA processing</keyword>
<feature type="binding site" evidence="7">
    <location>
        <position position="139"/>
    </location>
    <ligand>
        <name>Zn(2+)</name>
        <dbReference type="ChEBI" id="CHEBI:29105"/>
        <note>catalytic</note>
    </ligand>
</feature>
<dbReference type="SUPFAM" id="SSF55486">
    <property type="entry name" value="Metalloproteases ('zincins'), catalytic domain"/>
    <property type="match status" value="1"/>
</dbReference>
<name>A0A2P8FDJ7_9RHOB</name>
<evidence type="ECO:0000256" key="5">
    <source>
        <dbReference type="ARBA" id="ARBA00022801"/>
    </source>
</evidence>
<dbReference type="GO" id="GO:0004222">
    <property type="term" value="F:metalloendopeptidase activity"/>
    <property type="evidence" value="ECO:0007669"/>
    <property type="project" value="InterPro"/>
</dbReference>
<dbReference type="AlphaFoldDB" id="A0A2P8FDJ7"/>
<keyword evidence="3 7" id="KW-0479">Metal-binding</keyword>
<evidence type="ECO:0000256" key="7">
    <source>
        <dbReference type="HAMAP-Rule" id="MF_00009"/>
    </source>
</evidence>
<feature type="binding site" evidence="7">
    <location>
        <position position="133"/>
    </location>
    <ligand>
        <name>Zn(2+)</name>
        <dbReference type="ChEBI" id="CHEBI:29105"/>
        <note>catalytic</note>
    </ligand>
</feature>
<dbReference type="GO" id="GO:0006364">
    <property type="term" value="P:rRNA processing"/>
    <property type="evidence" value="ECO:0007669"/>
    <property type="project" value="UniProtKB-UniRule"/>
</dbReference>
<dbReference type="Pfam" id="PF02130">
    <property type="entry name" value="YbeY"/>
    <property type="match status" value="1"/>
</dbReference>
<gene>
    <name evidence="7" type="primary">ybeY</name>
    <name evidence="8" type="ORF">CLV88_105220</name>
</gene>
<accession>A0A2P8FDJ7</accession>
<evidence type="ECO:0000256" key="3">
    <source>
        <dbReference type="ARBA" id="ARBA00022723"/>
    </source>
</evidence>
<evidence type="ECO:0000313" key="9">
    <source>
        <dbReference type="Proteomes" id="UP000240418"/>
    </source>
</evidence>
<comment type="caution">
    <text evidence="8">The sequence shown here is derived from an EMBL/GenBank/DDBJ whole genome shotgun (WGS) entry which is preliminary data.</text>
</comment>
<evidence type="ECO:0000256" key="4">
    <source>
        <dbReference type="ARBA" id="ARBA00022759"/>
    </source>
</evidence>
<dbReference type="EMBL" id="PYGJ01000005">
    <property type="protein sequence ID" value="PSL19796.1"/>
    <property type="molecule type" value="Genomic_DNA"/>
</dbReference>
<dbReference type="Proteomes" id="UP000240418">
    <property type="component" value="Unassembled WGS sequence"/>
</dbReference>
<feature type="binding site" evidence="7">
    <location>
        <position position="129"/>
    </location>
    <ligand>
        <name>Zn(2+)</name>
        <dbReference type="ChEBI" id="CHEBI:29105"/>
        <note>catalytic</note>
    </ligand>
</feature>
<keyword evidence="5 7" id="KW-0378">Hydrolase</keyword>
<dbReference type="InterPro" id="IPR020549">
    <property type="entry name" value="YbeY_CS"/>
</dbReference>
<dbReference type="PANTHER" id="PTHR46986:SF1">
    <property type="entry name" value="ENDORIBONUCLEASE YBEY, CHLOROPLASTIC"/>
    <property type="match status" value="1"/>
</dbReference>
<dbReference type="Gene3D" id="3.40.390.30">
    <property type="entry name" value="Metalloproteases ('zincins'), catalytic domain"/>
    <property type="match status" value="1"/>
</dbReference>
<comment type="similarity">
    <text evidence="1 7">Belongs to the endoribonuclease YbeY family.</text>
</comment>
<dbReference type="PROSITE" id="PS01306">
    <property type="entry name" value="UPF0054"/>
    <property type="match status" value="1"/>
</dbReference>
<dbReference type="GO" id="GO:0005737">
    <property type="term" value="C:cytoplasm"/>
    <property type="evidence" value="ECO:0007669"/>
    <property type="project" value="UniProtKB-SubCell"/>
</dbReference>
<evidence type="ECO:0000256" key="1">
    <source>
        <dbReference type="ARBA" id="ARBA00010875"/>
    </source>
</evidence>
<proteinExistence type="inferred from homology"/>
<dbReference type="InterPro" id="IPR002036">
    <property type="entry name" value="YbeY"/>
</dbReference>
<dbReference type="HAMAP" id="MF_00009">
    <property type="entry name" value="Endoribonucl_YbeY"/>
    <property type="match status" value="1"/>
</dbReference>
<reference evidence="8 9" key="1">
    <citation type="submission" date="2018-03" db="EMBL/GenBank/DDBJ databases">
        <title>Genomic Encyclopedia of Archaeal and Bacterial Type Strains, Phase II (KMG-II): from individual species to whole genera.</title>
        <authorList>
            <person name="Goeker M."/>
        </authorList>
    </citation>
    <scope>NUCLEOTIDE SEQUENCE [LARGE SCALE GENOMIC DNA]</scope>
    <source>
        <strain evidence="8 9">DSM 100673</strain>
    </source>
</reference>
<comment type="cofactor">
    <cofactor evidence="7">
        <name>Zn(2+)</name>
        <dbReference type="ChEBI" id="CHEBI:29105"/>
    </cofactor>
    <text evidence="7">Binds 1 zinc ion.</text>
</comment>
<keyword evidence="7" id="KW-0963">Cytoplasm</keyword>
<dbReference type="EC" id="3.1.-.-" evidence="7"/>
<dbReference type="GO" id="GO:0008270">
    <property type="term" value="F:zinc ion binding"/>
    <property type="evidence" value="ECO:0007669"/>
    <property type="project" value="UniProtKB-UniRule"/>
</dbReference>
<dbReference type="NCBIfam" id="TIGR00043">
    <property type="entry name" value="rRNA maturation RNase YbeY"/>
    <property type="match status" value="1"/>
</dbReference>
<organism evidence="8 9">
    <name type="scientific">Shimia abyssi</name>
    <dbReference type="NCBI Taxonomy" id="1662395"/>
    <lineage>
        <taxon>Bacteria</taxon>
        <taxon>Pseudomonadati</taxon>
        <taxon>Pseudomonadota</taxon>
        <taxon>Alphaproteobacteria</taxon>
        <taxon>Rhodobacterales</taxon>
        <taxon>Roseobacteraceae</taxon>
    </lineage>
</organism>
<evidence type="ECO:0000313" key="8">
    <source>
        <dbReference type="EMBL" id="PSL19796.1"/>
    </source>
</evidence>
<dbReference type="InterPro" id="IPR023091">
    <property type="entry name" value="MetalPrtase_cat_dom_sf_prd"/>
</dbReference>
<dbReference type="GO" id="GO:0004521">
    <property type="term" value="F:RNA endonuclease activity"/>
    <property type="evidence" value="ECO:0007669"/>
    <property type="project" value="UniProtKB-UniRule"/>
</dbReference>
<keyword evidence="7" id="KW-0690">Ribosome biogenesis</keyword>
<protein>
    <recommendedName>
        <fullName evidence="7">Endoribonuclease YbeY</fullName>
        <ecNumber evidence="7">3.1.-.-</ecNumber>
    </recommendedName>
</protein>
<keyword evidence="4 7" id="KW-0255">Endonuclease</keyword>